<keyword evidence="2" id="KW-1185">Reference proteome</keyword>
<gene>
    <name evidence="1" type="ORF">pdam_00024276</name>
</gene>
<dbReference type="AlphaFoldDB" id="A0A3M6UDL8"/>
<reference evidence="1 2" key="1">
    <citation type="journal article" date="2018" name="Sci. Rep.">
        <title>Comparative analysis of the Pocillopora damicornis genome highlights role of immune system in coral evolution.</title>
        <authorList>
            <person name="Cunning R."/>
            <person name="Bay R.A."/>
            <person name="Gillette P."/>
            <person name="Baker A.C."/>
            <person name="Traylor-Knowles N."/>
        </authorList>
    </citation>
    <scope>NUCLEOTIDE SEQUENCE [LARGE SCALE GENOMIC DNA]</scope>
    <source>
        <strain evidence="1">RSMAS</strain>
        <tissue evidence="1">Whole animal</tissue>
    </source>
</reference>
<proteinExistence type="predicted"/>
<accession>A0A3M6UDL8</accession>
<dbReference type="Proteomes" id="UP000275408">
    <property type="component" value="Unassembled WGS sequence"/>
</dbReference>
<protein>
    <submittedName>
        <fullName evidence="1">Uncharacterized protein</fullName>
    </submittedName>
</protein>
<evidence type="ECO:0000313" key="1">
    <source>
        <dbReference type="EMBL" id="RMX51761.1"/>
    </source>
</evidence>
<evidence type="ECO:0000313" key="2">
    <source>
        <dbReference type="Proteomes" id="UP000275408"/>
    </source>
</evidence>
<organism evidence="1 2">
    <name type="scientific">Pocillopora damicornis</name>
    <name type="common">Cauliflower coral</name>
    <name type="synonym">Millepora damicornis</name>
    <dbReference type="NCBI Taxonomy" id="46731"/>
    <lineage>
        <taxon>Eukaryota</taxon>
        <taxon>Metazoa</taxon>
        <taxon>Cnidaria</taxon>
        <taxon>Anthozoa</taxon>
        <taxon>Hexacorallia</taxon>
        <taxon>Scleractinia</taxon>
        <taxon>Astrocoeniina</taxon>
        <taxon>Pocilloporidae</taxon>
        <taxon>Pocillopora</taxon>
    </lineage>
</organism>
<sequence length="222" mass="25744">MPQVDLFKVGRCLIPVVDLKIRFTSYDPKFFMNGQGTVNVRLPAGDLKMILFACLVKVRSDVYKNIVTMRPRCVSSHVSNNSLKEENSRIYRWKSIETTIKGTWKDTIDLSKPVVQIGDPTTFTRMKKEQGIQLYIEISSSELSDKWYVKSRGGIMVLDDLMDEGSNDQRILDLFTRLPSSKYHRHPHVKRPNLGMRIKSMPLKIPEIKWEYAISPNRSKMY</sequence>
<name>A0A3M6UDL8_POCDA</name>
<dbReference type="EMBL" id="RCHS01001722">
    <property type="protein sequence ID" value="RMX51761.1"/>
    <property type="molecule type" value="Genomic_DNA"/>
</dbReference>
<comment type="caution">
    <text evidence="1">The sequence shown here is derived from an EMBL/GenBank/DDBJ whole genome shotgun (WGS) entry which is preliminary data.</text>
</comment>